<sequence length="107" mass="12628">MIFTDKSLATPDVVRILGERFRDYRMRLRLTRKEVSVAASIGMTTLYKFETGNMTDISFRTLFRLLRVIGLGENWKQLLPELPESPESPYLYDDNDKKMQRVRHSKK</sequence>
<keyword evidence="2" id="KW-1185">Reference proteome</keyword>
<proteinExistence type="predicted"/>
<evidence type="ECO:0000313" key="1">
    <source>
        <dbReference type="EMBL" id="TGY75813.1"/>
    </source>
</evidence>
<dbReference type="Proteomes" id="UP000306319">
    <property type="component" value="Unassembled WGS sequence"/>
</dbReference>
<evidence type="ECO:0000313" key="2">
    <source>
        <dbReference type="Proteomes" id="UP000306319"/>
    </source>
</evidence>
<gene>
    <name evidence="1" type="ORF">E5331_19450</name>
</gene>
<dbReference type="EMBL" id="SRYB01000051">
    <property type="protein sequence ID" value="TGY75813.1"/>
    <property type="molecule type" value="Genomic_DNA"/>
</dbReference>
<protein>
    <submittedName>
        <fullName evidence="1">XRE family transcriptional regulator</fullName>
    </submittedName>
</protein>
<accession>A0AC61RC80</accession>
<name>A0AC61RC80_9BACT</name>
<comment type="caution">
    <text evidence="1">The sequence shown here is derived from an EMBL/GenBank/DDBJ whole genome shotgun (WGS) entry which is preliminary data.</text>
</comment>
<organism evidence="1 2">
    <name type="scientific">Lepagella muris</name>
    <dbReference type="NCBI Taxonomy" id="3032870"/>
    <lineage>
        <taxon>Bacteria</taxon>
        <taxon>Pseudomonadati</taxon>
        <taxon>Bacteroidota</taxon>
        <taxon>Bacteroidia</taxon>
        <taxon>Bacteroidales</taxon>
        <taxon>Muribaculaceae</taxon>
        <taxon>Lepagella</taxon>
    </lineage>
</organism>
<reference evidence="1" key="1">
    <citation type="submission" date="2019-04" db="EMBL/GenBank/DDBJ databases">
        <title>Microbes associate with the intestines of laboratory mice.</title>
        <authorList>
            <person name="Navarre W."/>
            <person name="Wong E."/>
            <person name="Huang K."/>
            <person name="Tropini C."/>
            <person name="Ng K."/>
            <person name="Yu B."/>
        </authorList>
    </citation>
    <scope>NUCLEOTIDE SEQUENCE</scope>
    <source>
        <strain evidence="1">NM04_E33</strain>
    </source>
</reference>